<dbReference type="GeneID" id="10982037"/>
<proteinExistence type="predicted"/>
<gene>
    <name evidence="2" type="ORF">GYY_03055</name>
</gene>
<protein>
    <submittedName>
        <fullName evidence="2">Uncharacterized protein</fullName>
    </submittedName>
</protein>
<keyword evidence="1" id="KW-1133">Transmembrane helix</keyword>
<feature type="transmembrane region" description="Helical" evidence="1">
    <location>
        <begin position="120"/>
        <end position="138"/>
    </location>
</feature>
<reference evidence="2 3" key="1">
    <citation type="journal article" date="2011" name="J. Bacteriol.">
        <title>Complete Genome Sequence of a Nonculturable Methanococcus maripaludis Strain Extracted in a Metagenomic Survey of Petroleum Reservoir Fluids.</title>
        <authorList>
            <person name="Wang X."/>
            <person name="Greenfield P."/>
            <person name="Li D."/>
            <person name="Hendry P."/>
            <person name="Volk H."/>
            <person name="Sutherland T.D."/>
        </authorList>
    </citation>
    <scope>NUCLEOTIDE SEQUENCE [LARGE SCALE GENOMIC DNA]</scope>
    <source>
        <strain evidence="2 3">X1</strain>
    </source>
</reference>
<evidence type="ECO:0000313" key="3">
    <source>
        <dbReference type="Proteomes" id="UP000008889"/>
    </source>
</evidence>
<keyword evidence="1" id="KW-0472">Membrane</keyword>
<evidence type="ECO:0000313" key="2">
    <source>
        <dbReference type="EMBL" id="AEK19490.1"/>
    </source>
</evidence>
<evidence type="ECO:0000256" key="1">
    <source>
        <dbReference type="SAM" id="Phobius"/>
    </source>
</evidence>
<dbReference type="AlphaFoldDB" id="G0H424"/>
<sequence>MSYPRPYYGRPRMPRASAGYIRTTLAGIACLIALGLLSSDVLTALPYGLGAIISSLFEVAGYVPIVIIGLILLITGVRITGTKMIAFLWLVVSILPGLAINTASVPLSVFAPIVSAIPEVVIGLLVALFTIGAIMCLVPKY</sequence>
<dbReference type="KEGG" id="mmd:GYY_03055"/>
<dbReference type="RefSeq" id="WP_013998981.1">
    <property type="nucleotide sequence ID" value="NC_015847.1"/>
</dbReference>
<name>G0H424_METMI</name>
<dbReference type="HOGENOM" id="CLU_1821035_0_0_2"/>
<feature type="transmembrane region" description="Helical" evidence="1">
    <location>
        <begin position="86"/>
        <end position="114"/>
    </location>
</feature>
<dbReference type="EMBL" id="CP002913">
    <property type="protein sequence ID" value="AEK19490.1"/>
    <property type="molecule type" value="Genomic_DNA"/>
</dbReference>
<keyword evidence="1" id="KW-0812">Transmembrane</keyword>
<feature type="transmembrane region" description="Helical" evidence="1">
    <location>
        <begin position="20"/>
        <end position="37"/>
    </location>
</feature>
<feature type="transmembrane region" description="Helical" evidence="1">
    <location>
        <begin position="49"/>
        <end position="74"/>
    </location>
</feature>
<dbReference type="Proteomes" id="UP000008889">
    <property type="component" value="Chromosome"/>
</dbReference>
<accession>G0H424</accession>
<dbReference type="PATRIC" id="fig|1053692.7.peg.603"/>
<organism evidence="3">
    <name type="scientific">Methanococcus maripaludis X1</name>
    <dbReference type="NCBI Taxonomy" id="1053692"/>
    <lineage>
        <taxon>Archaea</taxon>
        <taxon>Methanobacteriati</taxon>
        <taxon>Methanobacteriota</taxon>
        <taxon>Methanomada group</taxon>
        <taxon>Methanococci</taxon>
        <taxon>Methanococcales</taxon>
        <taxon>Methanococcaceae</taxon>
        <taxon>Methanococcus</taxon>
    </lineage>
</organism>